<feature type="transmembrane region" description="Helical" evidence="13">
    <location>
        <begin position="209"/>
        <end position="229"/>
    </location>
</feature>
<dbReference type="AlphaFoldDB" id="A0A7L3LXP3"/>
<feature type="non-terminal residue" evidence="14">
    <location>
        <position position="378"/>
    </location>
</feature>
<keyword evidence="7 13" id="KW-1133">Transmembrane helix</keyword>
<dbReference type="GO" id="GO:0005789">
    <property type="term" value="C:endoplasmic reticulum membrane"/>
    <property type="evidence" value="ECO:0007669"/>
    <property type="project" value="UniProtKB-SubCell"/>
</dbReference>
<evidence type="ECO:0000256" key="5">
    <source>
        <dbReference type="ARBA" id="ARBA00022692"/>
    </source>
</evidence>
<dbReference type="InterPro" id="IPR039099">
    <property type="entry name" value="Pannexin"/>
</dbReference>
<dbReference type="GO" id="GO:0006812">
    <property type="term" value="P:monoatomic cation transport"/>
    <property type="evidence" value="ECO:0007669"/>
    <property type="project" value="InterPro"/>
</dbReference>
<evidence type="ECO:0000256" key="12">
    <source>
        <dbReference type="PIRSR" id="PIRSR600990-52"/>
    </source>
</evidence>
<evidence type="ECO:0000256" key="8">
    <source>
        <dbReference type="ARBA" id="ARBA00023065"/>
    </source>
</evidence>
<proteinExistence type="predicted"/>
<evidence type="ECO:0000256" key="13">
    <source>
        <dbReference type="SAM" id="Phobius"/>
    </source>
</evidence>
<name>A0A7L3LXP3_9CHAR</name>
<keyword evidence="3" id="KW-0813">Transport</keyword>
<keyword evidence="15" id="KW-1185">Reference proteome</keyword>
<protein>
    <submittedName>
        <fullName evidence="14">PANX3 protein</fullName>
    </submittedName>
</protein>
<comment type="caution">
    <text evidence="14">The sequence shown here is derived from an EMBL/GenBank/DDBJ whole genome shotgun (WGS) entry which is preliminary data.</text>
</comment>
<dbReference type="OrthoDB" id="10056939at2759"/>
<keyword evidence="4" id="KW-1003">Cell membrane</keyword>
<feature type="glycosylation site" description="N-linked (GlcNAc...) asparagine" evidence="12">
    <location>
        <position position="71"/>
    </location>
</feature>
<evidence type="ECO:0000313" key="15">
    <source>
        <dbReference type="Proteomes" id="UP000582182"/>
    </source>
</evidence>
<sequence>MSLSQSMGELMLSDALLPDPHGSRSKRFLLELPTDRLLKLLSVGLPLFSVSLAFAREFSSGSQISCFPPSNFTPPQWSFTEASCWDSLLHHATTPQGLPLTKSLWALKVFPYSLLVVAMLMYLPHLLWARAAAPSLLLDLLFISEELDKSYNRSVRLVQHLNKVHQDNLDHQALWEDYEKARHHKCFEFPLLAAFLTSKQRSRSLLTIYLLKNILHLLFLVATCFYLLFLHLQVFPHDEFRCSIKVGLLQEEPNLPPFLPCKLGFSSIFHLLSWLVGGVYVLLLPLVAFNLLQLCCWDRRFLSIYQMLPPFNLLLLSSPFNDLNLLLLFLRANLPHLHSFPRLKALKVTKPTTNNPEDTLVDIMTLLAGLENPKKPKA</sequence>
<dbReference type="GlyCosmos" id="A0A7L3LXP3">
    <property type="glycosylation" value="1 site, No reported glycans"/>
</dbReference>
<feature type="transmembrane region" description="Helical" evidence="13">
    <location>
        <begin position="109"/>
        <end position="128"/>
    </location>
</feature>
<dbReference type="InterPro" id="IPR000990">
    <property type="entry name" value="Innexin"/>
</dbReference>
<accession>A0A7L3LXP3</accession>
<keyword evidence="9 13" id="KW-0472">Membrane</keyword>
<reference evidence="14 15" key="1">
    <citation type="submission" date="2019-09" db="EMBL/GenBank/DDBJ databases">
        <title>Bird 10,000 Genomes (B10K) Project - Family phase.</title>
        <authorList>
            <person name="Zhang G."/>
        </authorList>
    </citation>
    <scope>NUCLEOTIDE SEQUENCE [LARGE SCALE GENOMIC DNA]</scope>
    <source>
        <strain evidence="14">B10K-DU-029-46</strain>
    </source>
</reference>
<keyword evidence="10 12" id="KW-0325">Glycoprotein</keyword>
<dbReference type="GO" id="GO:0005886">
    <property type="term" value="C:plasma membrane"/>
    <property type="evidence" value="ECO:0007669"/>
    <property type="project" value="UniProtKB-SubCell"/>
</dbReference>
<evidence type="ECO:0000256" key="3">
    <source>
        <dbReference type="ARBA" id="ARBA00022448"/>
    </source>
</evidence>
<evidence type="ECO:0000256" key="1">
    <source>
        <dbReference type="ARBA" id="ARBA00004477"/>
    </source>
</evidence>
<dbReference type="GO" id="GO:0032732">
    <property type="term" value="P:positive regulation of interleukin-1 production"/>
    <property type="evidence" value="ECO:0007669"/>
    <property type="project" value="InterPro"/>
</dbReference>
<keyword evidence="6" id="KW-0256">Endoplasmic reticulum</keyword>
<evidence type="ECO:0000256" key="11">
    <source>
        <dbReference type="ARBA" id="ARBA00023303"/>
    </source>
</evidence>
<keyword evidence="11" id="KW-0407">Ion channel</keyword>
<dbReference type="EMBL" id="VZTY01031855">
    <property type="protein sequence ID" value="NXU58371.1"/>
    <property type="molecule type" value="Genomic_DNA"/>
</dbReference>
<evidence type="ECO:0000256" key="4">
    <source>
        <dbReference type="ARBA" id="ARBA00022475"/>
    </source>
</evidence>
<dbReference type="PANTHER" id="PTHR15759">
    <property type="entry name" value="PANNEXIN"/>
    <property type="match status" value="1"/>
</dbReference>
<evidence type="ECO:0000256" key="10">
    <source>
        <dbReference type="ARBA" id="ARBA00023180"/>
    </source>
</evidence>
<comment type="subcellular location">
    <subcellularLocation>
        <location evidence="2">Cell membrane</location>
        <topology evidence="2">Multi-pass membrane protein</topology>
    </subcellularLocation>
    <subcellularLocation>
        <location evidence="1">Endoplasmic reticulum membrane</location>
        <topology evidence="1">Multi-pass membrane protein</topology>
    </subcellularLocation>
</comment>
<dbReference type="PANTHER" id="PTHR15759:SF3">
    <property type="entry name" value="PANNEXIN-3"/>
    <property type="match status" value="1"/>
</dbReference>
<dbReference type="GO" id="GO:0034220">
    <property type="term" value="P:monoatomic ion transmembrane transport"/>
    <property type="evidence" value="ECO:0007669"/>
    <property type="project" value="UniProtKB-KW"/>
</dbReference>
<organism evidence="14 15">
    <name type="scientific">Turnix velox</name>
    <name type="common">Little buttonquail</name>
    <dbReference type="NCBI Taxonomy" id="2529409"/>
    <lineage>
        <taxon>Eukaryota</taxon>
        <taxon>Metazoa</taxon>
        <taxon>Chordata</taxon>
        <taxon>Craniata</taxon>
        <taxon>Vertebrata</taxon>
        <taxon>Euteleostomi</taxon>
        <taxon>Archelosauria</taxon>
        <taxon>Archosauria</taxon>
        <taxon>Dinosauria</taxon>
        <taxon>Saurischia</taxon>
        <taxon>Theropoda</taxon>
        <taxon>Coelurosauria</taxon>
        <taxon>Aves</taxon>
        <taxon>Neognathae</taxon>
        <taxon>Neoaves</taxon>
        <taxon>Charadriiformes</taxon>
        <taxon>Turnicidae</taxon>
        <taxon>Turnix</taxon>
    </lineage>
</organism>
<dbReference type="PROSITE" id="PS51013">
    <property type="entry name" value="PANNEXIN"/>
    <property type="match status" value="1"/>
</dbReference>
<dbReference type="Proteomes" id="UP000582182">
    <property type="component" value="Unassembled WGS sequence"/>
</dbReference>
<dbReference type="GO" id="GO:0022829">
    <property type="term" value="F:wide pore channel activity"/>
    <property type="evidence" value="ECO:0007669"/>
    <property type="project" value="TreeGrafter"/>
</dbReference>
<dbReference type="GO" id="GO:0007267">
    <property type="term" value="P:cell-cell signaling"/>
    <property type="evidence" value="ECO:0007669"/>
    <property type="project" value="TreeGrafter"/>
</dbReference>
<evidence type="ECO:0000256" key="6">
    <source>
        <dbReference type="ARBA" id="ARBA00022824"/>
    </source>
</evidence>
<evidence type="ECO:0000256" key="7">
    <source>
        <dbReference type="ARBA" id="ARBA00022989"/>
    </source>
</evidence>
<keyword evidence="5 13" id="KW-0812">Transmembrane</keyword>
<evidence type="ECO:0000256" key="2">
    <source>
        <dbReference type="ARBA" id="ARBA00004651"/>
    </source>
</evidence>
<evidence type="ECO:0000256" key="9">
    <source>
        <dbReference type="ARBA" id="ARBA00023136"/>
    </source>
</evidence>
<evidence type="ECO:0000313" key="14">
    <source>
        <dbReference type="EMBL" id="NXU58371.1"/>
    </source>
</evidence>
<feature type="transmembrane region" description="Helical" evidence="13">
    <location>
        <begin position="268"/>
        <end position="292"/>
    </location>
</feature>
<gene>
    <name evidence="14" type="primary">Panx3</name>
    <name evidence="14" type="ORF">TURVEL_R00948</name>
</gene>
<keyword evidence="8" id="KW-0406">Ion transport</keyword>
<feature type="non-terminal residue" evidence="14">
    <location>
        <position position="1"/>
    </location>
</feature>